<evidence type="ECO:0000256" key="1">
    <source>
        <dbReference type="SAM" id="Phobius"/>
    </source>
</evidence>
<keyword evidence="1" id="KW-0472">Membrane</keyword>
<organism evidence="2 3">
    <name type="scientific">Nyssa sinensis</name>
    <dbReference type="NCBI Taxonomy" id="561372"/>
    <lineage>
        <taxon>Eukaryota</taxon>
        <taxon>Viridiplantae</taxon>
        <taxon>Streptophyta</taxon>
        <taxon>Embryophyta</taxon>
        <taxon>Tracheophyta</taxon>
        <taxon>Spermatophyta</taxon>
        <taxon>Magnoliopsida</taxon>
        <taxon>eudicotyledons</taxon>
        <taxon>Gunneridae</taxon>
        <taxon>Pentapetalae</taxon>
        <taxon>asterids</taxon>
        <taxon>Cornales</taxon>
        <taxon>Nyssaceae</taxon>
        <taxon>Nyssa</taxon>
    </lineage>
</organism>
<accession>A0A5J5C1P5</accession>
<dbReference type="Proteomes" id="UP000325577">
    <property type="component" value="Linkage Group LG0"/>
</dbReference>
<keyword evidence="3" id="KW-1185">Reference proteome</keyword>
<feature type="transmembrane region" description="Helical" evidence="1">
    <location>
        <begin position="21"/>
        <end position="40"/>
    </location>
</feature>
<proteinExistence type="predicted"/>
<evidence type="ECO:0000313" key="3">
    <source>
        <dbReference type="Proteomes" id="UP000325577"/>
    </source>
</evidence>
<keyword evidence="1" id="KW-1133">Transmembrane helix</keyword>
<gene>
    <name evidence="2" type="ORF">F0562_000989</name>
</gene>
<sequence>MVQFFLGAARFSHLYSREYQLGASTITVLVSFVLVLPALLCPSLKDSLLDLLTSSTFQIVKVGSYPEEASVFCYFCGKEIELSDRLLLRRHYAWKQLSKFAVEVGRYLACKIDSKVLEVVALLAAVEVVAEAPRPGCELDEAVLSMEAAAEVVYVRFF</sequence>
<keyword evidence="1" id="KW-0812">Transmembrane</keyword>
<protein>
    <submittedName>
        <fullName evidence="2">Uncharacterized protein</fullName>
    </submittedName>
</protein>
<reference evidence="2 3" key="1">
    <citation type="submission" date="2019-09" db="EMBL/GenBank/DDBJ databases">
        <title>A chromosome-level genome assembly of the Chinese tupelo Nyssa sinensis.</title>
        <authorList>
            <person name="Yang X."/>
            <person name="Kang M."/>
            <person name="Yang Y."/>
            <person name="Xiong H."/>
            <person name="Wang M."/>
            <person name="Zhang Z."/>
            <person name="Wang Z."/>
            <person name="Wu H."/>
            <person name="Ma T."/>
            <person name="Liu J."/>
            <person name="Xi Z."/>
        </authorList>
    </citation>
    <scope>NUCLEOTIDE SEQUENCE [LARGE SCALE GENOMIC DNA]</scope>
    <source>
        <strain evidence="2">J267</strain>
        <tissue evidence="2">Leaf</tissue>
    </source>
</reference>
<dbReference type="AlphaFoldDB" id="A0A5J5C1P5"/>
<dbReference type="EMBL" id="CM018031">
    <property type="protein sequence ID" value="KAA8549305.1"/>
    <property type="molecule type" value="Genomic_DNA"/>
</dbReference>
<name>A0A5J5C1P5_9ASTE</name>
<evidence type="ECO:0000313" key="2">
    <source>
        <dbReference type="EMBL" id="KAA8549305.1"/>
    </source>
</evidence>